<evidence type="ECO:0000256" key="1">
    <source>
        <dbReference type="SAM" id="Phobius"/>
    </source>
</evidence>
<evidence type="ECO:0000313" key="3">
    <source>
        <dbReference type="Proteomes" id="UP000297975"/>
    </source>
</evidence>
<reference evidence="2 3" key="1">
    <citation type="submission" date="2019-03" db="EMBL/GenBank/DDBJ databases">
        <authorList>
            <person name="He R.-H."/>
        </authorList>
    </citation>
    <scope>NUCLEOTIDE SEQUENCE [LARGE SCALE GENOMIC DNA]</scope>
    <source>
        <strain evidence="3">SH 714</strain>
    </source>
</reference>
<gene>
    <name evidence="2" type="ORF">E3U55_16630</name>
</gene>
<dbReference type="Proteomes" id="UP000297975">
    <property type="component" value="Unassembled WGS sequence"/>
</dbReference>
<dbReference type="AlphaFoldDB" id="A0A4Y8IAX7"/>
<protein>
    <submittedName>
        <fullName evidence="2">Uncharacterized protein</fullName>
    </submittedName>
</protein>
<name>A0A4Y8IAX7_9BACI</name>
<keyword evidence="1" id="KW-0812">Transmembrane</keyword>
<keyword evidence="1" id="KW-1133">Transmembrane helix</keyword>
<organism evidence="2 3">
    <name type="scientific">Filobacillus milosensis</name>
    <dbReference type="NCBI Taxonomy" id="94137"/>
    <lineage>
        <taxon>Bacteria</taxon>
        <taxon>Bacillati</taxon>
        <taxon>Bacillota</taxon>
        <taxon>Bacilli</taxon>
        <taxon>Bacillales</taxon>
        <taxon>Bacillaceae</taxon>
        <taxon>Filobacillus</taxon>
    </lineage>
</organism>
<evidence type="ECO:0000313" key="2">
    <source>
        <dbReference type="EMBL" id="TFB13111.1"/>
    </source>
</evidence>
<feature type="transmembrane region" description="Helical" evidence="1">
    <location>
        <begin position="12"/>
        <end position="36"/>
    </location>
</feature>
<keyword evidence="3" id="KW-1185">Reference proteome</keyword>
<dbReference type="EMBL" id="SOPW01000030">
    <property type="protein sequence ID" value="TFB13111.1"/>
    <property type="molecule type" value="Genomic_DNA"/>
</dbReference>
<proteinExistence type="predicted"/>
<comment type="caution">
    <text evidence="2">The sequence shown here is derived from an EMBL/GenBank/DDBJ whole genome shotgun (WGS) entry which is preliminary data.</text>
</comment>
<dbReference type="OrthoDB" id="2967968at2"/>
<keyword evidence="1" id="KW-0472">Membrane</keyword>
<accession>A0A4Y8IAX7</accession>
<sequence>MTKSTKRILICSVGFILIMLFIYFSSIFSTFVSAYYDSEPVTAETHLKDLREFKNSFENSMQVSTADNINEIAIKKLQYVFDLIDEKLLSKDPSSISIEDLDRISFESKMTRNVLFSEKIYMSPFSEEHKFISDFQKKLLVLENIIYKLKQEKLNQE</sequence>
<dbReference type="RefSeq" id="WP_134341600.1">
    <property type="nucleotide sequence ID" value="NZ_SOPW01000030.1"/>
</dbReference>